<evidence type="ECO:0000313" key="1">
    <source>
        <dbReference type="EMBL" id="JAH86811.1"/>
    </source>
</evidence>
<sequence>MKSTQPRKTNSLPKFCSNLLALHCQEKAGEGEPPVSSPRICICKRQLCEMRQGRRHYQRQ</sequence>
<accession>A0A0E9W952</accession>
<dbReference type="EMBL" id="GBXM01021766">
    <property type="protein sequence ID" value="JAH86811.1"/>
    <property type="molecule type" value="Transcribed_RNA"/>
</dbReference>
<dbReference type="AlphaFoldDB" id="A0A0E9W952"/>
<reference evidence="1" key="2">
    <citation type="journal article" date="2015" name="Fish Shellfish Immunol.">
        <title>Early steps in the European eel (Anguilla anguilla)-Vibrio vulnificus interaction in the gills: Role of the RtxA13 toxin.</title>
        <authorList>
            <person name="Callol A."/>
            <person name="Pajuelo D."/>
            <person name="Ebbesson L."/>
            <person name="Teles M."/>
            <person name="MacKenzie S."/>
            <person name="Amaro C."/>
        </authorList>
    </citation>
    <scope>NUCLEOTIDE SEQUENCE</scope>
</reference>
<name>A0A0E9W952_ANGAN</name>
<proteinExistence type="predicted"/>
<reference evidence="1" key="1">
    <citation type="submission" date="2014-11" db="EMBL/GenBank/DDBJ databases">
        <authorList>
            <person name="Amaro Gonzalez C."/>
        </authorList>
    </citation>
    <scope>NUCLEOTIDE SEQUENCE</scope>
</reference>
<organism evidence="1">
    <name type="scientific">Anguilla anguilla</name>
    <name type="common">European freshwater eel</name>
    <name type="synonym">Muraena anguilla</name>
    <dbReference type="NCBI Taxonomy" id="7936"/>
    <lineage>
        <taxon>Eukaryota</taxon>
        <taxon>Metazoa</taxon>
        <taxon>Chordata</taxon>
        <taxon>Craniata</taxon>
        <taxon>Vertebrata</taxon>
        <taxon>Euteleostomi</taxon>
        <taxon>Actinopterygii</taxon>
        <taxon>Neopterygii</taxon>
        <taxon>Teleostei</taxon>
        <taxon>Anguilliformes</taxon>
        <taxon>Anguillidae</taxon>
        <taxon>Anguilla</taxon>
    </lineage>
</organism>
<protein>
    <submittedName>
        <fullName evidence="1">Uncharacterized protein</fullName>
    </submittedName>
</protein>